<dbReference type="EMBL" id="KZ857457">
    <property type="protein sequence ID" value="RDX43933.1"/>
    <property type="molecule type" value="Genomic_DNA"/>
</dbReference>
<name>A0A371CUG2_9APHY</name>
<feature type="signal peptide" evidence="2">
    <location>
        <begin position="1"/>
        <end position="24"/>
    </location>
</feature>
<evidence type="ECO:0000256" key="2">
    <source>
        <dbReference type="SAM" id="SignalP"/>
    </source>
</evidence>
<evidence type="ECO:0000313" key="3">
    <source>
        <dbReference type="EMBL" id="RDX43933.1"/>
    </source>
</evidence>
<dbReference type="Proteomes" id="UP000256964">
    <property type="component" value="Unassembled WGS sequence"/>
</dbReference>
<feature type="region of interest" description="Disordered" evidence="1">
    <location>
        <begin position="45"/>
        <end position="78"/>
    </location>
</feature>
<keyword evidence="4" id="KW-1185">Reference proteome</keyword>
<protein>
    <recommendedName>
        <fullName evidence="5">Secreted protein</fullName>
    </recommendedName>
</protein>
<feature type="compositionally biased region" description="Basic and acidic residues" evidence="1">
    <location>
        <begin position="62"/>
        <end position="78"/>
    </location>
</feature>
<gene>
    <name evidence="3" type="ORF">OH76DRAFT_1409589</name>
</gene>
<accession>A0A371CUG2</accession>
<evidence type="ECO:0000256" key="1">
    <source>
        <dbReference type="SAM" id="MobiDB-lite"/>
    </source>
</evidence>
<organism evidence="3 4">
    <name type="scientific">Lentinus brumalis</name>
    <dbReference type="NCBI Taxonomy" id="2498619"/>
    <lineage>
        <taxon>Eukaryota</taxon>
        <taxon>Fungi</taxon>
        <taxon>Dikarya</taxon>
        <taxon>Basidiomycota</taxon>
        <taxon>Agaricomycotina</taxon>
        <taxon>Agaricomycetes</taxon>
        <taxon>Polyporales</taxon>
        <taxon>Polyporaceae</taxon>
        <taxon>Lentinus</taxon>
    </lineage>
</organism>
<proteinExistence type="predicted"/>
<feature type="chain" id="PRO_5016961150" description="Secreted protein" evidence="2">
    <location>
        <begin position="25"/>
        <end position="78"/>
    </location>
</feature>
<dbReference type="AlphaFoldDB" id="A0A371CUG2"/>
<reference evidence="3 4" key="1">
    <citation type="journal article" date="2018" name="Biotechnol. Biofuels">
        <title>Integrative visual omics of the white-rot fungus Polyporus brumalis exposes the biotechnological potential of its oxidative enzymes for delignifying raw plant biomass.</title>
        <authorList>
            <person name="Miyauchi S."/>
            <person name="Rancon A."/>
            <person name="Drula E."/>
            <person name="Hage H."/>
            <person name="Chaduli D."/>
            <person name="Favel A."/>
            <person name="Grisel S."/>
            <person name="Henrissat B."/>
            <person name="Herpoel-Gimbert I."/>
            <person name="Ruiz-Duenas F.J."/>
            <person name="Chevret D."/>
            <person name="Hainaut M."/>
            <person name="Lin J."/>
            <person name="Wang M."/>
            <person name="Pangilinan J."/>
            <person name="Lipzen A."/>
            <person name="Lesage-Meessen L."/>
            <person name="Navarro D."/>
            <person name="Riley R."/>
            <person name="Grigoriev I.V."/>
            <person name="Zhou S."/>
            <person name="Raouche S."/>
            <person name="Rosso M.N."/>
        </authorList>
    </citation>
    <scope>NUCLEOTIDE SEQUENCE [LARGE SCALE GENOMIC DNA]</scope>
    <source>
        <strain evidence="3 4">BRFM 1820</strain>
    </source>
</reference>
<sequence length="78" mass="8620">MLHAGRLLPLAIINLCPLVPLRHGGRSDAHPRPVNVRLLYDCPVRSSRPGETMTQAQAQAEDGARSRTRRPCDSRRPG</sequence>
<evidence type="ECO:0000313" key="4">
    <source>
        <dbReference type="Proteomes" id="UP000256964"/>
    </source>
</evidence>
<evidence type="ECO:0008006" key="5">
    <source>
        <dbReference type="Google" id="ProtNLM"/>
    </source>
</evidence>
<keyword evidence="2" id="KW-0732">Signal</keyword>